<protein>
    <submittedName>
        <fullName evidence="2">Uncharacterized protein</fullName>
    </submittedName>
</protein>
<comment type="caution">
    <text evidence="2">The sequence shown here is derived from an EMBL/GenBank/DDBJ whole genome shotgun (WGS) entry which is preliminary data.</text>
</comment>
<dbReference type="EMBL" id="PQIB02000010">
    <property type="protein sequence ID" value="RLM92429.1"/>
    <property type="molecule type" value="Genomic_DNA"/>
</dbReference>
<evidence type="ECO:0000256" key="1">
    <source>
        <dbReference type="SAM" id="MobiDB-lite"/>
    </source>
</evidence>
<feature type="compositionally biased region" description="Basic residues" evidence="1">
    <location>
        <begin position="181"/>
        <end position="194"/>
    </location>
</feature>
<dbReference type="Proteomes" id="UP000275267">
    <property type="component" value="Unassembled WGS sequence"/>
</dbReference>
<accession>A0A3L6QYY9</accession>
<reference evidence="3" key="1">
    <citation type="journal article" date="2019" name="Nat. Commun.">
        <title>The genome of broomcorn millet.</title>
        <authorList>
            <person name="Zou C."/>
            <person name="Miki D."/>
            <person name="Li D."/>
            <person name="Tang Q."/>
            <person name="Xiao L."/>
            <person name="Rajput S."/>
            <person name="Deng P."/>
            <person name="Jia W."/>
            <person name="Huang R."/>
            <person name="Zhang M."/>
            <person name="Sun Y."/>
            <person name="Hu J."/>
            <person name="Fu X."/>
            <person name="Schnable P.S."/>
            <person name="Li F."/>
            <person name="Zhang H."/>
            <person name="Feng B."/>
            <person name="Zhu X."/>
            <person name="Liu R."/>
            <person name="Schnable J.C."/>
            <person name="Zhu J.-K."/>
            <person name="Zhang H."/>
        </authorList>
    </citation>
    <scope>NUCLEOTIDE SEQUENCE [LARGE SCALE GENOMIC DNA]</scope>
</reference>
<organism evidence="2 3">
    <name type="scientific">Panicum miliaceum</name>
    <name type="common">Proso millet</name>
    <name type="synonym">Broomcorn millet</name>
    <dbReference type="NCBI Taxonomy" id="4540"/>
    <lineage>
        <taxon>Eukaryota</taxon>
        <taxon>Viridiplantae</taxon>
        <taxon>Streptophyta</taxon>
        <taxon>Embryophyta</taxon>
        <taxon>Tracheophyta</taxon>
        <taxon>Spermatophyta</taxon>
        <taxon>Magnoliopsida</taxon>
        <taxon>Liliopsida</taxon>
        <taxon>Poales</taxon>
        <taxon>Poaceae</taxon>
        <taxon>PACMAD clade</taxon>
        <taxon>Panicoideae</taxon>
        <taxon>Panicodae</taxon>
        <taxon>Paniceae</taxon>
        <taxon>Panicinae</taxon>
        <taxon>Panicum</taxon>
        <taxon>Panicum sect. Panicum</taxon>
    </lineage>
</organism>
<feature type="compositionally biased region" description="Polar residues" evidence="1">
    <location>
        <begin position="30"/>
        <end position="47"/>
    </location>
</feature>
<feature type="region of interest" description="Disordered" evidence="1">
    <location>
        <begin position="19"/>
        <end position="194"/>
    </location>
</feature>
<sequence>MPLARTTAPEGVAIVSTNRSCARLSPKTHGPNSMQDNAFGEQQAQIDRSNRLKQSRVEVEVRNDDRGKLVPRPEKAAKAIATTAAVVEPERRPEKGQPQPTRAATAGPARHRATTNGADGRPPRPGGSGLQRPAAGRERPEAGSELEASEGDRRPGAPTGRRTERPARERAAPGGQAPRPRQGHHRKEIRAREA</sequence>
<gene>
    <name evidence="2" type="ORF">C2845_PM08G18940</name>
</gene>
<evidence type="ECO:0000313" key="3">
    <source>
        <dbReference type="Proteomes" id="UP000275267"/>
    </source>
</evidence>
<proteinExistence type="predicted"/>
<name>A0A3L6QYY9_PANMI</name>
<keyword evidence="3" id="KW-1185">Reference proteome</keyword>
<feature type="compositionally biased region" description="Basic and acidic residues" evidence="1">
    <location>
        <begin position="55"/>
        <end position="77"/>
    </location>
</feature>
<dbReference type="AlphaFoldDB" id="A0A3L6QYY9"/>
<feature type="compositionally biased region" description="Basic and acidic residues" evidence="1">
    <location>
        <begin position="150"/>
        <end position="171"/>
    </location>
</feature>
<evidence type="ECO:0000313" key="2">
    <source>
        <dbReference type="EMBL" id="RLM92429.1"/>
    </source>
</evidence>